<dbReference type="FunFam" id="3.30.420.40:FF:000805">
    <property type="entry name" value="Hexokinase-2"/>
    <property type="match status" value="1"/>
</dbReference>
<dbReference type="Gene3D" id="3.30.420.40">
    <property type="match status" value="1"/>
</dbReference>
<comment type="pathway">
    <text evidence="2">Carbohydrate metabolism; hexose metabolism.</text>
</comment>
<sequence length="1005" mass="113246">MYKDSNSSSGSGASTKGDEVEIVSRFLAPLCARDETARNIALAAARTTVEGWLGGVASPNQWEDATEVENSREELTGKFKGQDGRYDMNIERSPTKSVPKPVDRQYYHRHDYQNNRHYRYDQYHHSVPNTFKMESFFPQSVNEYSPFTRNSSFDGSEKYSSGSFDYVDGRIGNEATTFGTAKETQYCYNSGENFNKIVRSTSSDDDKAFRIVDHGVMLKETPAKFSSSHEGERKFFSCSSSEKLNDSYQEEVKYRLGKVKGARQKQLENDDLDSDTRIYGKSPKFDDNMGNFGYFETNYRNVHSQNEHEMSRIEKPLSRPRQIFEFNDESSLDDDYRLRKSRDGVVFNTLDGFDNDCIIGVCDDDELINMNLESTDDPLNDTSGVNIQKHYCEQSQIDLKNGCHDTKQDYYLRNSDERKFSVGQIKRPLSQDDDVSSKSGRVIEGSEVTPGDVGRMLNLGNALDGPRQQAQANKYLSLVTLHLPVILRLSVNCPFQNVRIKCAEILQMVKERGLPVPESAFSGPSAFVPNAEDPQIMMVPTERVLHESIQVNALDLTDDVKRQKIANLLTQMRLSSATARKIQDIFRSEMNKGIHLQSSSLQMENTYIPELPDGTEEGLFLALDLGGTNFRVLLLELVNGVVVREDVKKYHIDAHLRTGSGIPLFEYLAECVSNFVISEGLQDVELPLGFTFSFPMIQHSLEIGILVTWTKSFNCPDVVNKDAVQLLKDALARRGDTRVKVVAVLNDTTGTLIQGATQDRHTAIGLILGTGSNACYLERADKVEHWETERHGEREVIIDIEWGAFGDNGVLDFIKTEFDLENDANSLLVNSFTFEKYISGKYLGEIVRIILVRLMKDGLLFTRQTSESLLIPGSFITDYVSLIEQDTVDGCWLHTKEVLAKFHIVPDEEDIKIVQYVCEVASNRAALLVSICLATLLDHMERDEVTIAVDGSLYKHHPRLESWMNKYISLLTPARKFKLIHAQDGSGKGAAIVAAIALKIKSRLE</sequence>
<evidence type="ECO:0000256" key="5">
    <source>
        <dbReference type="ARBA" id="ARBA00022679"/>
    </source>
</evidence>
<protein>
    <recommendedName>
        <fullName evidence="4">hexokinase</fullName>
        <ecNumber evidence="4">2.7.1.1</ecNumber>
    </recommendedName>
</protein>
<dbReference type="InterPro" id="IPR022673">
    <property type="entry name" value="Hexokinase_C"/>
</dbReference>
<dbReference type="InterPro" id="IPR022672">
    <property type="entry name" value="Hexokinase_N"/>
</dbReference>
<gene>
    <name evidence="16" type="ORF">PV327_000509</name>
</gene>
<evidence type="ECO:0000256" key="11">
    <source>
        <dbReference type="ARBA" id="ARBA00047905"/>
    </source>
</evidence>
<dbReference type="CDD" id="cd24019">
    <property type="entry name" value="ASKHA_NBD_HK_meta"/>
    <property type="match status" value="1"/>
</dbReference>
<dbReference type="GO" id="GO:0004340">
    <property type="term" value="F:glucokinase activity"/>
    <property type="evidence" value="ECO:0007669"/>
    <property type="project" value="TreeGrafter"/>
</dbReference>
<dbReference type="InterPro" id="IPR001312">
    <property type="entry name" value="Hexokinase"/>
</dbReference>
<feature type="domain" description="Hexokinase C-terminal" evidence="15">
    <location>
        <begin position="764"/>
        <end position="996"/>
    </location>
</feature>
<dbReference type="SUPFAM" id="SSF53067">
    <property type="entry name" value="Actin-like ATPase domain"/>
    <property type="match status" value="2"/>
</dbReference>
<evidence type="ECO:0000256" key="8">
    <source>
        <dbReference type="ARBA" id="ARBA00022840"/>
    </source>
</evidence>
<keyword evidence="8" id="KW-0067">ATP-binding</keyword>
<comment type="similarity">
    <text evidence="3">Belongs to the hexokinase family.</text>
</comment>
<feature type="region of interest" description="Disordered" evidence="13">
    <location>
        <begin position="79"/>
        <end position="101"/>
    </location>
</feature>
<dbReference type="InterPro" id="IPR043129">
    <property type="entry name" value="ATPase_NBD"/>
</dbReference>
<feature type="domain" description="Hexokinase N-terminal" evidence="14">
    <location>
        <begin position="565"/>
        <end position="756"/>
    </location>
</feature>
<dbReference type="Proteomes" id="UP001168972">
    <property type="component" value="Unassembled WGS sequence"/>
</dbReference>
<comment type="caution">
    <text evidence="16">The sequence shown here is derived from an EMBL/GenBank/DDBJ whole genome shotgun (WGS) entry which is preliminary data.</text>
</comment>
<dbReference type="AlphaFoldDB" id="A0AA39G7A9"/>
<dbReference type="GO" id="GO:0008865">
    <property type="term" value="F:fructokinase activity"/>
    <property type="evidence" value="ECO:0007669"/>
    <property type="project" value="TreeGrafter"/>
</dbReference>
<dbReference type="PANTHER" id="PTHR19443:SF54">
    <property type="entry name" value="PHOSPHOTRANSFERASE"/>
    <property type="match status" value="1"/>
</dbReference>
<comment type="catalytic activity">
    <reaction evidence="10">
        <text>a D-hexose + ATP = a D-hexose 6-phosphate + ADP + H(+)</text>
        <dbReference type="Rhea" id="RHEA:22740"/>
        <dbReference type="ChEBI" id="CHEBI:4194"/>
        <dbReference type="ChEBI" id="CHEBI:15378"/>
        <dbReference type="ChEBI" id="CHEBI:30616"/>
        <dbReference type="ChEBI" id="CHEBI:229467"/>
        <dbReference type="ChEBI" id="CHEBI:456216"/>
        <dbReference type="EC" id="2.7.1.1"/>
    </reaction>
    <physiologicalReaction direction="left-to-right" evidence="10">
        <dbReference type="Rhea" id="RHEA:22741"/>
    </physiologicalReaction>
</comment>
<dbReference type="PROSITE" id="PS51748">
    <property type="entry name" value="HEXOKINASE_2"/>
    <property type="match status" value="1"/>
</dbReference>
<comment type="catalytic activity">
    <reaction evidence="12">
        <text>D-glucose + ATP = D-glucose 6-phosphate + ADP + H(+)</text>
        <dbReference type="Rhea" id="RHEA:17825"/>
        <dbReference type="ChEBI" id="CHEBI:4167"/>
        <dbReference type="ChEBI" id="CHEBI:15378"/>
        <dbReference type="ChEBI" id="CHEBI:30616"/>
        <dbReference type="ChEBI" id="CHEBI:61548"/>
        <dbReference type="ChEBI" id="CHEBI:456216"/>
        <dbReference type="EC" id="2.7.1.1"/>
    </reaction>
    <physiologicalReaction direction="left-to-right" evidence="12">
        <dbReference type="Rhea" id="RHEA:17826"/>
    </physiologicalReaction>
</comment>
<reference evidence="16" key="2">
    <citation type="submission" date="2023-03" db="EMBL/GenBank/DDBJ databases">
        <authorList>
            <person name="Inwood S.N."/>
            <person name="Skelly J.G."/>
            <person name="Guhlin J."/>
            <person name="Harrop T.W.R."/>
            <person name="Goldson S.G."/>
            <person name="Dearden P.K."/>
        </authorList>
    </citation>
    <scope>NUCLEOTIDE SEQUENCE</scope>
    <source>
        <strain evidence="16">Lincoln</strain>
        <tissue evidence="16">Whole body</tissue>
    </source>
</reference>
<evidence type="ECO:0000256" key="1">
    <source>
        <dbReference type="ARBA" id="ARBA00004888"/>
    </source>
</evidence>
<evidence type="ECO:0000259" key="15">
    <source>
        <dbReference type="Pfam" id="PF03727"/>
    </source>
</evidence>
<reference evidence="16" key="1">
    <citation type="journal article" date="2023" name="bioRxiv">
        <title>Scaffold-level genome assemblies of two parasitoid biocontrol wasps reveal the parthenogenesis mechanism and an associated novel virus.</title>
        <authorList>
            <person name="Inwood S."/>
            <person name="Skelly J."/>
            <person name="Guhlin J."/>
            <person name="Harrop T."/>
            <person name="Goldson S."/>
            <person name="Dearden P."/>
        </authorList>
    </citation>
    <scope>NUCLEOTIDE SEQUENCE</scope>
    <source>
        <strain evidence="16">Lincoln</strain>
        <tissue evidence="16">Whole body</tissue>
    </source>
</reference>
<dbReference type="Pfam" id="PF00349">
    <property type="entry name" value="Hexokinase_1"/>
    <property type="match status" value="1"/>
</dbReference>
<dbReference type="GO" id="GO:0005524">
    <property type="term" value="F:ATP binding"/>
    <property type="evidence" value="ECO:0007669"/>
    <property type="project" value="UniProtKB-KW"/>
</dbReference>
<evidence type="ECO:0000256" key="6">
    <source>
        <dbReference type="ARBA" id="ARBA00022741"/>
    </source>
</evidence>
<feature type="compositionally biased region" description="Basic and acidic residues" evidence="13">
    <location>
        <begin position="79"/>
        <end position="94"/>
    </location>
</feature>
<organism evidence="16 17">
    <name type="scientific">Microctonus hyperodae</name>
    <name type="common">Parasitoid wasp</name>
    <dbReference type="NCBI Taxonomy" id="165561"/>
    <lineage>
        <taxon>Eukaryota</taxon>
        <taxon>Metazoa</taxon>
        <taxon>Ecdysozoa</taxon>
        <taxon>Arthropoda</taxon>
        <taxon>Hexapoda</taxon>
        <taxon>Insecta</taxon>
        <taxon>Pterygota</taxon>
        <taxon>Neoptera</taxon>
        <taxon>Endopterygota</taxon>
        <taxon>Hymenoptera</taxon>
        <taxon>Apocrita</taxon>
        <taxon>Ichneumonoidea</taxon>
        <taxon>Braconidae</taxon>
        <taxon>Euphorinae</taxon>
        <taxon>Microctonus</taxon>
    </lineage>
</organism>
<evidence type="ECO:0000256" key="13">
    <source>
        <dbReference type="SAM" id="MobiDB-lite"/>
    </source>
</evidence>
<name>A0AA39G7A9_MICHY</name>
<dbReference type="GO" id="GO:0005536">
    <property type="term" value="F:D-glucose binding"/>
    <property type="evidence" value="ECO:0007669"/>
    <property type="project" value="InterPro"/>
</dbReference>
<proteinExistence type="inferred from homology"/>
<keyword evidence="5" id="KW-0808">Transferase</keyword>
<dbReference type="FunFam" id="3.40.367.20:FF:000005">
    <property type="entry name" value="Phosphotransferase"/>
    <property type="match status" value="1"/>
</dbReference>
<dbReference type="GO" id="GO:0006096">
    <property type="term" value="P:glycolytic process"/>
    <property type="evidence" value="ECO:0007669"/>
    <property type="project" value="UniProtKB-KW"/>
</dbReference>
<evidence type="ECO:0000256" key="7">
    <source>
        <dbReference type="ARBA" id="ARBA00022777"/>
    </source>
</evidence>
<accession>A0AA39G7A9</accession>
<evidence type="ECO:0000256" key="9">
    <source>
        <dbReference type="ARBA" id="ARBA00023152"/>
    </source>
</evidence>
<dbReference type="GO" id="GO:0005739">
    <property type="term" value="C:mitochondrion"/>
    <property type="evidence" value="ECO:0007669"/>
    <property type="project" value="TreeGrafter"/>
</dbReference>
<dbReference type="EC" id="2.7.1.1" evidence="4"/>
<keyword evidence="7" id="KW-0418">Kinase</keyword>
<comment type="pathway">
    <text evidence="1">Carbohydrate degradation; glycolysis; D-glyceraldehyde 3-phosphate and glycerone phosphate from D-glucose: step 1/4.</text>
</comment>
<evidence type="ECO:0000256" key="3">
    <source>
        <dbReference type="ARBA" id="ARBA00009225"/>
    </source>
</evidence>
<dbReference type="EMBL" id="JAQQBR010000001">
    <property type="protein sequence ID" value="KAK0182360.1"/>
    <property type="molecule type" value="Genomic_DNA"/>
</dbReference>
<dbReference type="Gene3D" id="3.40.367.20">
    <property type="match status" value="1"/>
</dbReference>
<evidence type="ECO:0000256" key="12">
    <source>
        <dbReference type="ARBA" id="ARBA00048160"/>
    </source>
</evidence>
<evidence type="ECO:0000256" key="4">
    <source>
        <dbReference type="ARBA" id="ARBA00012324"/>
    </source>
</evidence>
<comment type="catalytic activity">
    <reaction evidence="11">
        <text>D-fructose + ATP = D-fructose 6-phosphate + ADP + H(+)</text>
        <dbReference type="Rhea" id="RHEA:16125"/>
        <dbReference type="ChEBI" id="CHEBI:15378"/>
        <dbReference type="ChEBI" id="CHEBI:30616"/>
        <dbReference type="ChEBI" id="CHEBI:37721"/>
        <dbReference type="ChEBI" id="CHEBI:61527"/>
        <dbReference type="ChEBI" id="CHEBI:456216"/>
        <dbReference type="EC" id="2.7.1.1"/>
    </reaction>
    <physiologicalReaction direction="left-to-right" evidence="11">
        <dbReference type="Rhea" id="RHEA:16126"/>
    </physiologicalReaction>
</comment>
<evidence type="ECO:0000313" key="16">
    <source>
        <dbReference type="EMBL" id="KAK0182360.1"/>
    </source>
</evidence>
<dbReference type="PANTHER" id="PTHR19443">
    <property type="entry name" value="HEXOKINASE"/>
    <property type="match status" value="1"/>
</dbReference>
<keyword evidence="9" id="KW-0324">Glycolysis</keyword>
<keyword evidence="6" id="KW-0547">Nucleotide-binding</keyword>
<evidence type="ECO:0000256" key="2">
    <source>
        <dbReference type="ARBA" id="ARBA00005028"/>
    </source>
</evidence>
<evidence type="ECO:0000313" key="17">
    <source>
        <dbReference type="Proteomes" id="UP001168972"/>
    </source>
</evidence>
<evidence type="ECO:0000259" key="14">
    <source>
        <dbReference type="Pfam" id="PF00349"/>
    </source>
</evidence>
<dbReference type="PRINTS" id="PR00475">
    <property type="entry name" value="HEXOKINASE"/>
</dbReference>
<dbReference type="GO" id="GO:0006006">
    <property type="term" value="P:glucose metabolic process"/>
    <property type="evidence" value="ECO:0007669"/>
    <property type="project" value="TreeGrafter"/>
</dbReference>
<dbReference type="GO" id="GO:0001678">
    <property type="term" value="P:intracellular glucose homeostasis"/>
    <property type="evidence" value="ECO:0007669"/>
    <property type="project" value="InterPro"/>
</dbReference>
<dbReference type="GO" id="GO:0005829">
    <property type="term" value="C:cytosol"/>
    <property type="evidence" value="ECO:0007669"/>
    <property type="project" value="TreeGrafter"/>
</dbReference>
<dbReference type="Pfam" id="PF03727">
    <property type="entry name" value="Hexokinase_2"/>
    <property type="match status" value="1"/>
</dbReference>
<evidence type="ECO:0000256" key="10">
    <source>
        <dbReference type="ARBA" id="ARBA00044613"/>
    </source>
</evidence>
<keyword evidence="17" id="KW-1185">Reference proteome</keyword>